<dbReference type="AlphaFoldDB" id="A0A6A5KFA3"/>
<dbReference type="EMBL" id="ML975310">
    <property type="protein sequence ID" value="KAF1833912.1"/>
    <property type="molecule type" value="Genomic_DNA"/>
</dbReference>
<dbReference type="Pfam" id="PF12937">
    <property type="entry name" value="F-box-like"/>
    <property type="match status" value="1"/>
</dbReference>
<name>A0A6A5KFA3_9PLEO</name>
<accession>A0A6A5KFA3</accession>
<reference evidence="2" key="1">
    <citation type="submission" date="2020-01" db="EMBL/GenBank/DDBJ databases">
        <authorList>
            <consortium name="DOE Joint Genome Institute"/>
            <person name="Haridas S."/>
            <person name="Albert R."/>
            <person name="Binder M."/>
            <person name="Bloem J."/>
            <person name="Labutti K."/>
            <person name="Salamov A."/>
            <person name="Andreopoulos B."/>
            <person name="Baker S.E."/>
            <person name="Barry K."/>
            <person name="Bills G."/>
            <person name="Bluhm B.H."/>
            <person name="Cannon C."/>
            <person name="Castanera R."/>
            <person name="Culley D.E."/>
            <person name="Daum C."/>
            <person name="Ezra D."/>
            <person name="Gonzalez J.B."/>
            <person name="Henrissat B."/>
            <person name="Kuo A."/>
            <person name="Liang C."/>
            <person name="Lipzen A."/>
            <person name="Lutzoni F."/>
            <person name="Magnuson J."/>
            <person name="Mondo S."/>
            <person name="Nolan M."/>
            <person name="Ohm R."/>
            <person name="Pangilinan J."/>
            <person name="Park H.-J."/>
            <person name="Ramirez L."/>
            <person name="Alfaro M."/>
            <person name="Sun H."/>
            <person name="Tritt A."/>
            <person name="Yoshinaga Y."/>
            <person name="Zwiers L.-H."/>
            <person name="Turgeon B.G."/>
            <person name="Goodwin S.B."/>
            <person name="Spatafora J.W."/>
            <person name="Crous P.W."/>
            <person name="Grigoriev I.V."/>
        </authorList>
    </citation>
    <scope>NUCLEOTIDE SEQUENCE</scope>
    <source>
        <strain evidence="2">P77</strain>
    </source>
</reference>
<gene>
    <name evidence="2" type="ORF">BDW02DRAFT_551522</name>
</gene>
<proteinExistence type="predicted"/>
<evidence type="ECO:0000259" key="1">
    <source>
        <dbReference type="PROSITE" id="PS50181"/>
    </source>
</evidence>
<feature type="domain" description="F-box" evidence="1">
    <location>
        <begin position="9"/>
        <end position="57"/>
    </location>
</feature>
<dbReference type="OrthoDB" id="3935706at2759"/>
<dbReference type="CDD" id="cd09917">
    <property type="entry name" value="F-box_SF"/>
    <property type="match status" value="1"/>
</dbReference>
<sequence length="501" mass="55438">MAEAQPTGAANLMSLPTEVLDQIARRLSRPELYALALTCRKTKKSAIDVLYKAYQNREPPAKAPFYLFLRTICERPTLAVKVKRVDIRGWRSEYEFAAGKPWRGLMEKRGVEEVERNGPVYTNTEKVVRSSTAEMAKHFVNAATAGGLIAKPATLSVSALKSSMVWYTSLKEDNDFLRLLVRGAEDAQVVLMLALLPSLKVLYIDGMSPYPLLDWYTFLSRSKTALRALSTLCIVGSVLGQNEPVVKNTLQFMDVMPNLQQLGLFNVAAGGHDFAMNMTLPSRKLDCIILETCSIDARLLRKIVDGQELSRFAYEAGFVQIEAVSGELLAVMDIITLLASSKNCLEKLAVFPAVITDEPSSLMMFKKLEELEILQPGILNIPLDELDPEAIASHLCEQIPHTLSQLHLRYLKFDQQTKVVLQLVAQLKRQGILPALSIVHLNFINFQPSVYVVGPIGGFASNAQTGFVALPRVEAPVREELGKLYGDAGIELVVEQTDGIC</sequence>
<evidence type="ECO:0000313" key="2">
    <source>
        <dbReference type="EMBL" id="KAF1833912.1"/>
    </source>
</evidence>
<dbReference type="InterPro" id="IPR036047">
    <property type="entry name" value="F-box-like_dom_sf"/>
</dbReference>
<evidence type="ECO:0000313" key="3">
    <source>
        <dbReference type="Proteomes" id="UP000800040"/>
    </source>
</evidence>
<dbReference type="SUPFAM" id="SSF81383">
    <property type="entry name" value="F-box domain"/>
    <property type="match status" value="1"/>
</dbReference>
<dbReference type="PROSITE" id="PS50181">
    <property type="entry name" value="FBOX"/>
    <property type="match status" value="1"/>
</dbReference>
<organism evidence="2 3">
    <name type="scientific">Decorospora gaudefroyi</name>
    <dbReference type="NCBI Taxonomy" id="184978"/>
    <lineage>
        <taxon>Eukaryota</taxon>
        <taxon>Fungi</taxon>
        <taxon>Dikarya</taxon>
        <taxon>Ascomycota</taxon>
        <taxon>Pezizomycotina</taxon>
        <taxon>Dothideomycetes</taxon>
        <taxon>Pleosporomycetidae</taxon>
        <taxon>Pleosporales</taxon>
        <taxon>Pleosporineae</taxon>
        <taxon>Pleosporaceae</taxon>
        <taxon>Decorospora</taxon>
    </lineage>
</organism>
<dbReference type="Proteomes" id="UP000800040">
    <property type="component" value="Unassembled WGS sequence"/>
</dbReference>
<keyword evidence="3" id="KW-1185">Reference proteome</keyword>
<protein>
    <recommendedName>
        <fullName evidence="1">F-box domain-containing protein</fullName>
    </recommendedName>
</protein>
<dbReference type="InterPro" id="IPR001810">
    <property type="entry name" value="F-box_dom"/>
</dbReference>